<evidence type="ECO:0000313" key="2">
    <source>
        <dbReference type="Proteomes" id="UP000637074"/>
    </source>
</evidence>
<dbReference type="EMBL" id="BNDS01000022">
    <property type="protein sequence ID" value="GHI00401.1"/>
    <property type="molecule type" value="Genomic_DNA"/>
</dbReference>
<accession>A0ABQ3N642</accession>
<organism evidence="1 2">
    <name type="scientific">Neobacillus kokaensis</name>
    <dbReference type="NCBI Taxonomy" id="2759023"/>
    <lineage>
        <taxon>Bacteria</taxon>
        <taxon>Bacillati</taxon>
        <taxon>Bacillota</taxon>
        <taxon>Bacilli</taxon>
        <taxon>Bacillales</taxon>
        <taxon>Bacillaceae</taxon>
        <taxon>Neobacillus</taxon>
    </lineage>
</organism>
<evidence type="ECO:0000313" key="1">
    <source>
        <dbReference type="EMBL" id="GHI00401.1"/>
    </source>
</evidence>
<comment type="caution">
    <text evidence="1">The sequence shown here is derived from an EMBL/GenBank/DDBJ whole genome shotgun (WGS) entry which is preliminary data.</text>
</comment>
<gene>
    <name evidence="1" type="ORF">AM1BK_39430</name>
</gene>
<keyword evidence="2" id="KW-1185">Reference proteome</keyword>
<dbReference type="Proteomes" id="UP000637074">
    <property type="component" value="Unassembled WGS sequence"/>
</dbReference>
<name>A0ABQ3N642_9BACI</name>
<proteinExistence type="predicted"/>
<reference evidence="1 2" key="1">
    <citation type="journal article" date="2022" name="Int. J. Syst. Evol. Microbiol.">
        <title>Neobacillus kokaensis sp. nov., isolated from soil.</title>
        <authorList>
            <person name="Yuki K."/>
            <person name="Matsubara H."/>
            <person name="Yamaguchi S."/>
        </authorList>
    </citation>
    <scope>NUCLEOTIDE SEQUENCE [LARGE SCALE GENOMIC DNA]</scope>
    <source>
        <strain evidence="1 2">LOB 377</strain>
    </source>
</reference>
<sequence length="60" mass="6489">MYIIMLHIGFLFNGFFKFLGTEVNHGGGSAASLGTGVNRVSMDFNFKAVRSLLLVKGIGH</sequence>
<protein>
    <submittedName>
        <fullName evidence="1">Uncharacterized protein</fullName>
    </submittedName>
</protein>